<dbReference type="GO" id="GO:0006352">
    <property type="term" value="P:DNA-templated transcription initiation"/>
    <property type="evidence" value="ECO:0007669"/>
    <property type="project" value="InterPro"/>
</dbReference>
<dbReference type="InterPro" id="IPR012295">
    <property type="entry name" value="TBP_dom_sf"/>
</dbReference>
<dbReference type="Gene3D" id="3.30.310.10">
    <property type="entry name" value="TATA-Binding Protein"/>
    <property type="match status" value="2"/>
</dbReference>
<comment type="similarity">
    <text evidence="1">Belongs to the TBP family.</text>
</comment>
<protein>
    <recommendedName>
        <fullName evidence="7">TATA box-binding protein-like 1</fullName>
    </recommendedName>
</protein>
<proteinExistence type="inferred from homology"/>
<sequence length="317" mass="33911">MGERDASIAFANTLIKTLLAHARELFEDDQMEAELPYLERLFLEKVNATLRAEPLPGERSIVALAAGSATAVDVKDEPNGEDEGDADMVAHAVPSLAVDRMLHPSGIVPRLDNVMSHANLGCAIDLRAFAQRVGNVIYEPKRHSALSLHFRRPKGTVQLYASGKLVCTGCRTESDSRACARKCAALARSTGARPHLDAFRVTNIFASCGTDFDVKLLHLAAAHGLEYNPERSAKLTWHRSNPSVVLEISSKGHVGLSGTARVQELSTAFEQVYPVLKAFSVPRVAPAPTAPAASVPLGSERGADAHVGVTPARNASP</sequence>
<dbReference type="Pfam" id="PF00352">
    <property type="entry name" value="TBP"/>
    <property type="match status" value="2"/>
</dbReference>
<dbReference type="Proteomes" id="UP000751190">
    <property type="component" value="Unassembled WGS sequence"/>
</dbReference>
<comment type="caution">
    <text evidence="5">The sequence shown here is derived from an EMBL/GenBank/DDBJ whole genome shotgun (WGS) entry which is preliminary data.</text>
</comment>
<reference evidence="5" key="1">
    <citation type="submission" date="2021-05" db="EMBL/GenBank/DDBJ databases">
        <title>The genome of the haptophyte Pavlova lutheri (Diacronema luteri, Pavlovales) - a model for lipid biosynthesis in eukaryotic algae.</title>
        <authorList>
            <person name="Hulatt C.J."/>
            <person name="Posewitz M.C."/>
        </authorList>
    </citation>
    <scope>NUCLEOTIDE SEQUENCE</scope>
    <source>
        <strain evidence="5">NIVA-4/92</strain>
    </source>
</reference>
<dbReference type="OrthoDB" id="2127950at2759"/>
<dbReference type="SUPFAM" id="SSF55945">
    <property type="entry name" value="TATA-box binding protein-like"/>
    <property type="match status" value="2"/>
</dbReference>
<dbReference type="PANTHER" id="PTHR10126">
    <property type="entry name" value="TATA-BOX BINDING PROTEIN"/>
    <property type="match status" value="1"/>
</dbReference>
<evidence type="ECO:0000313" key="5">
    <source>
        <dbReference type="EMBL" id="KAG8470297.1"/>
    </source>
</evidence>
<dbReference type="AlphaFoldDB" id="A0A8J5XXE3"/>
<keyword evidence="3" id="KW-0804">Transcription</keyword>
<feature type="region of interest" description="Disordered" evidence="4">
    <location>
        <begin position="290"/>
        <end position="317"/>
    </location>
</feature>
<evidence type="ECO:0000256" key="3">
    <source>
        <dbReference type="ARBA" id="ARBA00023163"/>
    </source>
</evidence>
<organism evidence="5 6">
    <name type="scientific">Diacronema lutheri</name>
    <name type="common">Unicellular marine alga</name>
    <name type="synonym">Monochrysis lutheri</name>
    <dbReference type="NCBI Taxonomy" id="2081491"/>
    <lineage>
        <taxon>Eukaryota</taxon>
        <taxon>Haptista</taxon>
        <taxon>Haptophyta</taxon>
        <taxon>Pavlovophyceae</taxon>
        <taxon>Pavlovales</taxon>
        <taxon>Pavlovaceae</taxon>
        <taxon>Diacronema</taxon>
    </lineage>
</organism>
<accession>A0A8J5XXE3</accession>
<dbReference type="InterPro" id="IPR000814">
    <property type="entry name" value="TBP"/>
</dbReference>
<gene>
    <name evidence="5" type="ORF">KFE25_008718</name>
</gene>
<dbReference type="GO" id="GO:0003677">
    <property type="term" value="F:DNA binding"/>
    <property type="evidence" value="ECO:0007669"/>
    <property type="project" value="UniProtKB-KW"/>
</dbReference>
<evidence type="ECO:0000313" key="6">
    <source>
        <dbReference type="Proteomes" id="UP000751190"/>
    </source>
</evidence>
<evidence type="ECO:0008006" key="7">
    <source>
        <dbReference type="Google" id="ProtNLM"/>
    </source>
</evidence>
<dbReference type="PRINTS" id="PR00686">
    <property type="entry name" value="TIFACTORIID"/>
</dbReference>
<name>A0A8J5XXE3_DIALT</name>
<dbReference type="EMBL" id="JAGTXO010000001">
    <property type="protein sequence ID" value="KAG8470297.1"/>
    <property type="molecule type" value="Genomic_DNA"/>
</dbReference>
<keyword evidence="2" id="KW-0238">DNA-binding</keyword>
<keyword evidence="6" id="KW-1185">Reference proteome</keyword>
<evidence type="ECO:0000256" key="4">
    <source>
        <dbReference type="SAM" id="MobiDB-lite"/>
    </source>
</evidence>
<evidence type="ECO:0000256" key="2">
    <source>
        <dbReference type="ARBA" id="ARBA00023125"/>
    </source>
</evidence>
<evidence type="ECO:0000256" key="1">
    <source>
        <dbReference type="ARBA" id="ARBA00005560"/>
    </source>
</evidence>